<feature type="compositionally biased region" description="Basic and acidic residues" evidence="1">
    <location>
        <begin position="202"/>
        <end position="211"/>
    </location>
</feature>
<feature type="region of interest" description="Disordered" evidence="1">
    <location>
        <begin position="76"/>
        <end position="346"/>
    </location>
</feature>
<feature type="compositionally biased region" description="Polar residues" evidence="1">
    <location>
        <begin position="275"/>
        <end position="295"/>
    </location>
</feature>
<name>A0AAW0R1D4_9PEZI</name>
<comment type="caution">
    <text evidence="3">The sequence shown here is derived from an EMBL/GenBank/DDBJ whole genome shotgun (WGS) entry which is preliminary data.</text>
</comment>
<sequence length="891" mass="98772">MASIGNPQQPTRQHRQDQYQLENQPPPPPKHGHQRSKSSVLRAFMGRRNHPNDAAVIPPMQSSSTTALPYVIPQTPATIDMQFPNFSRRPPALGEIQNNRVDGAGAPGSRSPSKQTDQSRPSSRHVSPLKTQGNPIAARSTTRVDSASSSESMGQYALNNKKENESPTKPKKTKSATNLASFLGRPKSLKTLHQLQSEDDVVGTRKDKENRTPPSSVTAPSQEGRPPIYAQFSSGALEQPGNGGVFGSGQAGSQNSSTSDVTNPAFMKKPRPQSYHVQYTAKQLENKNSSESADSTRPGYHSEKLPLPSKTQRGLKMFTSGFGGGSKPKQSSTSSQPESSEFSLDPKDIDKHLEAMLDRRNIPEHQRYKMRNLTSTIKMEFIRQDWAETKASTARPGTNDSDSSINEGQEEEAKPKKARPRSFTFSRNSGKKSEPNSPTKKKSDGTIGRHFRTKSSESVTFDRPSSSSSGFGGGILSKIKSQQAQQGPVDFVSYLRKVQKPQQVEVGKLHKLRLLLRNETVSWTDEFVRQGGMEEIVSLLHRTMEVEWREEHEDALLHENLLCLKALCTTALALQYLHSKQSTLFPALLHLIFDPEKKGPSEFTTRGIITSVLFTYIQSAPPQDRMVRARTVLAHLHDPKPKDDEAPVDFVLEMRRERPYRVWCKEAIGVTKEVFWIFLHHLNVVYLPRDKERDAAASAKIAGDSMLYMQTHFPQERPPVPAAPYVGGVEWDATNYLASHLDLLNAIVACTPTTKERNELRNLFRISGWERCMGGSMRLCKEKFYPGVHDALRTWVAAASDDGWGVKDVRYGPPAESKSPTKRPPSGKDNQNKKGVKPAQPPPKIEMPKLDFAFDAHVSPVTTPGGGFGRPAGVGANNNNNNNNSAMNWLS</sequence>
<keyword evidence="4" id="KW-1185">Reference proteome</keyword>
<dbReference type="Gene3D" id="1.25.10.10">
    <property type="entry name" value="Leucine-rich Repeat Variant"/>
    <property type="match status" value="1"/>
</dbReference>
<feature type="compositionally biased region" description="Polar residues" evidence="1">
    <location>
        <begin position="390"/>
        <end position="407"/>
    </location>
</feature>
<feature type="compositionally biased region" description="Low complexity" evidence="1">
    <location>
        <begin position="873"/>
        <end position="884"/>
    </location>
</feature>
<feature type="compositionally biased region" description="Polar residues" evidence="1">
    <location>
        <begin position="212"/>
        <end position="221"/>
    </location>
</feature>
<dbReference type="Proteomes" id="UP001392437">
    <property type="component" value="Unassembled WGS sequence"/>
</dbReference>
<dbReference type="InterPro" id="IPR010473">
    <property type="entry name" value="GTPase-bd"/>
</dbReference>
<evidence type="ECO:0000313" key="3">
    <source>
        <dbReference type="EMBL" id="KAK8121076.1"/>
    </source>
</evidence>
<feature type="compositionally biased region" description="Gly residues" evidence="1">
    <location>
        <begin position="241"/>
        <end position="250"/>
    </location>
</feature>
<evidence type="ECO:0000256" key="1">
    <source>
        <dbReference type="SAM" id="MobiDB-lite"/>
    </source>
</evidence>
<accession>A0AAW0R1D4</accession>
<dbReference type="GO" id="GO:0030036">
    <property type="term" value="P:actin cytoskeleton organization"/>
    <property type="evidence" value="ECO:0007669"/>
    <property type="project" value="InterPro"/>
</dbReference>
<dbReference type="EMBL" id="JAQQWP010000004">
    <property type="protein sequence ID" value="KAK8121076.1"/>
    <property type="molecule type" value="Genomic_DNA"/>
</dbReference>
<dbReference type="AlphaFoldDB" id="A0AAW0R1D4"/>
<feature type="compositionally biased region" description="Polar residues" evidence="1">
    <location>
        <begin position="251"/>
        <end position="262"/>
    </location>
</feature>
<reference evidence="3 4" key="1">
    <citation type="submission" date="2023-01" db="EMBL/GenBank/DDBJ databases">
        <title>Analysis of 21 Apiospora genomes using comparative genomics revels a genus with tremendous synthesis potential of carbohydrate active enzymes and secondary metabolites.</title>
        <authorList>
            <person name="Sorensen T."/>
        </authorList>
    </citation>
    <scope>NUCLEOTIDE SEQUENCE [LARGE SCALE GENOMIC DNA]</scope>
    <source>
        <strain evidence="3 4">CBS 117206</strain>
    </source>
</reference>
<feature type="compositionally biased region" description="Polar residues" evidence="1">
    <location>
        <begin position="110"/>
        <end position="153"/>
    </location>
</feature>
<dbReference type="SUPFAM" id="SSF48371">
    <property type="entry name" value="ARM repeat"/>
    <property type="match status" value="1"/>
</dbReference>
<feature type="region of interest" description="Disordered" evidence="1">
    <location>
        <begin position="863"/>
        <end position="891"/>
    </location>
</feature>
<evidence type="ECO:0000259" key="2">
    <source>
        <dbReference type="SMART" id="SM01140"/>
    </source>
</evidence>
<dbReference type="InterPro" id="IPR011989">
    <property type="entry name" value="ARM-like"/>
</dbReference>
<dbReference type="SMART" id="SM01140">
    <property type="entry name" value="Drf_GBD"/>
    <property type="match status" value="1"/>
</dbReference>
<feature type="region of interest" description="Disordered" evidence="1">
    <location>
        <begin position="388"/>
        <end position="474"/>
    </location>
</feature>
<feature type="compositionally biased region" description="Polar residues" evidence="1">
    <location>
        <begin position="1"/>
        <end position="11"/>
    </location>
</feature>
<gene>
    <name evidence="3" type="ORF">PG999_005196</name>
</gene>
<feature type="compositionally biased region" description="Low complexity" evidence="1">
    <location>
        <begin position="327"/>
        <end position="343"/>
    </location>
</feature>
<evidence type="ECO:0000313" key="4">
    <source>
        <dbReference type="Proteomes" id="UP001392437"/>
    </source>
</evidence>
<proteinExistence type="predicted"/>
<dbReference type="Pfam" id="PF06371">
    <property type="entry name" value="Drf_GBD"/>
    <property type="match status" value="1"/>
</dbReference>
<dbReference type="GO" id="GO:0031267">
    <property type="term" value="F:small GTPase binding"/>
    <property type="evidence" value="ECO:0007669"/>
    <property type="project" value="InterPro"/>
</dbReference>
<organism evidence="3 4">
    <name type="scientific">Apiospora kogelbergensis</name>
    <dbReference type="NCBI Taxonomy" id="1337665"/>
    <lineage>
        <taxon>Eukaryota</taxon>
        <taxon>Fungi</taxon>
        <taxon>Dikarya</taxon>
        <taxon>Ascomycota</taxon>
        <taxon>Pezizomycotina</taxon>
        <taxon>Sordariomycetes</taxon>
        <taxon>Xylariomycetidae</taxon>
        <taxon>Amphisphaeriales</taxon>
        <taxon>Apiosporaceae</taxon>
        <taxon>Apiospora</taxon>
    </lineage>
</organism>
<feature type="region of interest" description="Disordered" evidence="1">
    <location>
        <begin position="808"/>
        <end position="847"/>
    </location>
</feature>
<feature type="domain" description="Formin GTPase-binding" evidence="2">
    <location>
        <begin position="340"/>
        <end position="616"/>
    </location>
</feature>
<dbReference type="GO" id="GO:0003779">
    <property type="term" value="F:actin binding"/>
    <property type="evidence" value="ECO:0007669"/>
    <property type="project" value="InterPro"/>
</dbReference>
<feature type="region of interest" description="Disordered" evidence="1">
    <location>
        <begin position="1"/>
        <end position="62"/>
    </location>
</feature>
<protein>
    <submittedName>
        <fullName evidence="3">GTPase-binding rid1</fullName>
    </submittedName>
</protein>
<dbReference type="InterPro" id="IPR016024">
    <property type="entry name" value="ARM-type_fold"/>
</dbReference>